<dbReference type="RefSeq" id="WP_248008749.1">
    <property type="nucleotide sequence ID" value="NZ_JAJHVV010000005.1"/>
</dbReference>
<dbReference type="AlphaFoldDB" id="A0A9X2BI42"/>
<dbReference type="EMBL" id="JAJHVV010000005">
    <property type="protein sequence ID" value="MCK6263675.1"/>
    <property type="molecule type" value="Genomic_DNA"/>
</dbReference>
<keyword evidence="2" id="KW-1185">Reference proteome</keyword>
<comment type="caution">
    <text evidence="1">The sequence shown here is derived from an EMBL/GenBank/DDBJ whole genome shotgun (WGS) entry which is preliminary data.</text>
</comment>
<proteinExistence type="predicted"/>
<gene>
    <name evidence="1" type="ORF">KP803_10360</name>
</gene>
<organism evidence="1 2">
    <name type="scientific">Vibrio amylolyticus</name>
    <dbReference type="NCBI Taxonomy" id="2847292"/>
    <lineage>
        <taxon>Bacteria</taxon>
        <taxon>Pseudomonadati</taxon>
        <taxon>Pseudomonadota</taxon>
        <taxon>Gammaproteobacteria</taxon>
        <taxon>Vibrionales</taxon>
        <taxon>Vibrionaceae</taxon>
        <taxon>Vibrio</taxon>
    </lineage>
</organism>
<name>A0A9X2BI42_9VIBR</name>
<dbReference type="Proteomes" id="UP001139559">
    <property type="component" value="Unassembled WGS sequence"/>
</dbReference>
<evidence type="ECO:0000313" key="2">
    <source>
        <dbReference type="Proteomes" id="UP001139559"/>
    </source>
</evidence>
<protein>
    <submittedName>
        <fullName evidence="1">Uncharacterized protein</fullName>
    </submittedName>
</protein>
<sequence>MSVTPIEIQTASICLDIAAFEEFHQLTEQEVREYLPSIQDKIWEHEFQINYHLTEGYVNHLAERAVDVLLTCRRGAPLYDATWVFKQLSVRDDPTYIH</sequence>
<reference evidence="1" key="1">
    <citation type="submission" date="2021-11" db="EMBL/GenBank/DDBJ databases">
        <title>Vibrio ZSDE26 sp. nov. and Vibrio ZSDZ34 sp. nov., isolated from coastal seawater in Qingdao.</title>
        <authorList>
            <person name="Zhang P."/>
        </authorList>
    </citation>
    <scope>NUCLEOTIDE SEQUENCE</scope>
    <source>
        <strain evidence="1">ZSDE26</strain>
    </source>
</reference>
<evidence type="ECO:0000313" key="1">
    <source>
        <dbReference type="EMBL" id="MCK6263675.1"/>
    </source>
</evidence>
<accession>A0A9X2BI42</accession>